<dbReference type="AlphaFoldDB" id="A0A0E9SP58"/>
<reference evidence="1" key="1">
    <citation type="submission" date="2014-11" db="EMBL/GenBank/DDBJ databases">
        <authorList>
            <person name="Amaro Gonzalez C."/>
        </authorList>
    </citation>
    <scope>NUCLEOTIDE SEQUENCE</scope>
</reference>
<reference evidence="1" key="2">
    <citation type="journal article" date="2015" name="Fish Shellfish Immunol.">
        <title>Early steps in the European eel (Anguilla anguilla)-Vibrio vulnificus interaction in the gills: Role of the RtxA13 toxin.</title>
        <authorList>
            <person name="Callol A."/>
            <person name="Pajuelo D."/>
            <person name="Ebbesson L."/>
            <person name="Teles M."/>
            <person name="MacKenzie S."/>
            <person name="Amaro C."/>
        </authorList>
    </citation>
    <scope>NUCLEOTIDE SEQUENCE</scope>
</reference>
<organism evidence="1">
    <name type="scientific">Anguilla anguilla</name>
    <name type="common">European freshwater eel</name>
    <name type="synonym">Muraena anguilla</name>
    <dbReference type="NCBI Taxonomy" id="7936"/>
    <lineage>
        <taxon>Eukaryota</taxon>
        <taxon>Metazoa</taxon>
        <taxon>Chordata</taxon>
        <taxon>Craniata</taxon>
        <taxon>Vertebrata</taxon>
        <taxon>Euteleostomi</taxon>
        <taxon>Actinopterygii</taxon>
        <taxon>Neopterygii</taxon>
        <taxon>Teleostei</taxon>
        <taxon>Anguilliformes</taxon>
        <taxon>Anguillidae</taxon>
        <taxon>Anguilla</taxon>
    </lineage>
</organism>
<proteinExistence type="predicted"/>
<accession>A0A0E9SP58</accession>
<protein>
    <submittedName>
        <fullName evidence="1">Uncharacterized protein</fullName>
    </submittedName>
</protein>
<name>A0A0E9SP58_ANGAN</name>
<sequence>MICRPMICQTMSESSCQDRDIFMHYHYNLCDSCPCLIILVLV</sequence>
<dbReference type="EMBL" id="GBXM01066304">
    <property type="protein sequence ID" value="JAH42273.1"/>
    <property type="molecule type" value="Transcribed_RNA"/>
</dbReference>
<evidence type="ECO:0000313" key="1">
    <source>
        <dbReference type="EMBL" id="JAH42273.1"/>
    </source>
</evidence>